<dbReference type="Gene3D" id="3.90.180.10">
    <property type="entry name" value="Medium-chain alcohol dehydrogenases, catalytic domain"/>
    <property type="match status" value="1"/>
</dbReference>
<dbReference type="SUPFAM" id="SSF50129">
    <property type="entry name" value="GroES-like"/>
    <property type="match status" value="1"/>
</dbReference>
<keyword evidence="2" id="KW-1185">Reference proteome</keyword>
<organism evidence="1 2">
    <name type="scientific">Phyllosticta capitalensis</name>
    <dbReference type="NCBI Taxonomy" id="121624"/>
    <lineage>
        <taxon>Eukaryota</taxon>
        <taxon>Fungi</taxon>
        <taxon>Dikarya</taxon>
        <taxon>Ascomycota</taxon>
        <taxon>Pezizomycotina</taxon>
        <taxon>Dothideomycetes</taxon>
        <taxon>Dothideomycetes incertae sedis</taxon>
        <taxon>Botryosphaeriales</taxon>
        <taxon>Phyllostictaceae</taxon>
        <taxon>Phyllosticta</taxon>
    </lineage>
</organism>
<evidence type="ECO:0000313" key="1">
    <source>
        <dbReference type="EMBL" id="KAK8247246.1"/>
    </source>
</evidence>
<protein>
    <submittedName>
        <fullName evidence="1">Uncharacterized protein</fullName>
    </submittedName>
</protein>
<dbReference type="EMBL" id="JBBWRZ010000001">
    <property type="protein sequence ID" value="KAK8247246.1"/>
    <property type="molecule type" value="Genomic_DNA"/>
</dbReference>
<proteinExistence type="predicted"/>
<dbReference type="InterPro" id="IPR011032">
    <property type="entry name" value="GroES-like_sf"/>
</dbReference>
<evidence type="ECO:0000313" key="2">
    <source>
        <dbReference type="Proteomes" id="UP001492380"/>
    </source>
</evidence>
<reference evidence="1 2" key="1">
    <citation type="submission" date="2024-04" db="EMBL/GenBank/DDBJ databases">
        <title>Phyllosticta paracitricarpa is synonymous to the EU quarantine fungus P. citricarpa based on phylogenomic analyses.</title>
        <authorList>
            <consortium name="Lawrence Berkeley National Laboratory"/>
            <person name="Van Ingen-Buijs V.A."/>
            <person name="Van Westerhoven A.C."/>
            <person name="Haridas S."/>
            <person name="Skiadas P."/>
            <person name="Martin F."/>
            <person name="Groenewald J.Z."/>
            <person name="Crous P.W."/>
            <person name="Seidl M.F."/>
        </authorList>
    </citation>
    <scope>NUCLEOTIDE SEQUENCE [LARGE SCALE GENOMIC DNA]</scope>
    <source>
        <strain evidence="1 2">CBS 123374</strain>
    </source>
</reference>
<dbReference type="Proteomes" id="UP001492380">
    <property type="component" value="Unassembled WGS sequence"/>
</dbReference>
<sequence>MAPLELTNDTNGSSKGPMMKAVRFHGKGDLRFEEIPEPRVGPSQVKLKPAWVGICGTGRSPASSPKPRFCQTQFFITPHFVRMTSMRFLSCLPQIESR</sequence>
<name>A0ABR1Z4A9_9PEZI</name>
<gene>
    <name evidence="1" type="ORF">HDK90DRAFT_37096</name>
</gene>
<comment type="caution">
    <text evidence="1">The sequence shown here is derived from an EMBL/GenBank/DDBJ whole genome shotgun (WGS) entry which is preliminary data.</text>
</comment>
<accession>A0ABR1Z4A9</accession>